<keyword evidence="2" id="KW-1185">Reference proteome</keyword>
<gene>
    <name evidence="1" type="ORF">RB548_04155</name>
</gene>
<reference evidence="1" key="1">
    <citation type="submission" date="2023-08" db="EMBL/GenBank/DDBJ databases">
        <title>Complete genome sequence of Sinorhizobium chiapanecum ITTG S70 isolated from Acaciella angustissima nodules in Chiapas-Mexico.</title>
        <authorList>
            <person name="Rincon-Rosales R."/>
            <person name="Rogel M.A."/>
            <person name="Rincon-Medina C.I."/>
            <person name="Guerrero G."/>
            <person name="Manzano-Gomez L.A."/>
            <person name="Lopez-Lopez A."/>
            <person name="Rincon Molina F.A."/>
            <person name="Martinez-Romero E."/>
        </authorList>
    </citation>
    <scope>NUCLEOTIDE SEQUENCE</scope>
    <source>
        <strain evidence="1">ITTG S70</strain>
    </source>
</reference>
<proteinExistence type="predicted"/>
<dbReference type="Proteomes" id="UP001432360">
    <property type="component" value="Chromosome"/>
</dbReference>
<organism evidence="1 2">
    <name type="scientific">Sinorhizobium chiapasense</name>
    <dbReference type="NCBI Taxonomy" id="501572"/>
    <lineage>
        <taxon>Bacteria</taxon>
        <taxon>Pseudomonadati</taxon>
        <taxon>Pseudomonadota</taxon>
        <taxon>Alphaproteobacteria</taxon>
        <taxon>Hyphomicrobiales</taxon>
        <taxon>Rhizobiaceae</taxon>
        <taxon>Sinorhizobium/Ensifer group</taxon>
        <taxon>Sinorhizobium</taxon>
    </lineage>
</organism>
<dbReference type="RefSeq" id="WP_331373772.1">
    <property type="nucleotide sequence ID" value="NZ_CP133148.1"/>
</dbReference>
<evidence type="ECO:0000313" key="2">
    <source>
        <dbReference type="Proteomes" id="UP001432360"/>
    </source>
</evidence>
<accession>A0ABZ2BBA2</accession>
<name>A0ABZ2BBA2_9HYPH</name>
<dbReference type="EMBL" id="CP133148">
    <property type="protein sequence ID" value="WVT04611.1"/>
    <property type="molecule type" value="Genomic_DNA"/>
</dbReference>
<evidence type="ECO:0000313" key="1">
    <source>
        <dbReference type="EMBL" id="WVT04611.1"/>
    </source>
</evidence>
<sequence length="586" mass="62842">MVALKISAFAGERPLILPRLLPDTSAKAAQDVRLNDGGLTPINKPTAAGTISNATHTTIYRHLGTWLSWAGTVNAVPGAVAQDRLYFTGDGVPKVRVSSTNYNLKVSRPTGALTATLSGSGSGDTQSRTYVYTWVTSFGEESAPAPASNIVNWKPGQTVTLSGFAATPSGRSITQQRIYRSQTGRSGTYLYLIAERTASTSDFTDNIAVDQFQEALPSADWTEPPDTLAGLVSMPNGMMAAFVGRDVYFCEPWRPHAWPEKYIMSVDSDVVGLASLGGILVVMTKAQPYLMSGSHPDSMQSQKLEANLPCINARSIADLGHAVCYASNDGLVAVRGDGSINLVTEQMMSRKDWLALSPSTIVGGQINGIYMLFYDNIDSNGDRLAGALFIYVNGQPFLVRTSAIASAVYFDVADTGLYFKAPSSAAVQRFDPPIGAPHTLYWRSKEFITTRPTSMGAILVDRGRDIVLEELEALQAERDAIIAANAAIFATGDLGGDINAKYLNQYEFAGDALEPVPPEPTAADATSITIGIYADGKLIQTLSTTDRIVRIKAGLKARQWEVDVSTNTQIAQIVMAGSVEELKQVV</sequence>
<protein>
    <submittedName>
        <fullName evidence="1">Uncharacterized protein</fullName>
    </submittedName>
</protein>